<evidence type="ECO:0000256" key="1">
    <source>
        <dbReference type="SAM" id="SignalP"/>
    </source>
</evidence>
<dbReference type="AlphaFoldDB" id="A0A5S3YXU2"/>
<reference evidence="3" key="2">
    <citation type="submission" date="2019-06" db="EMBL/GenBank/DDBJ databases">
        <title>Co-occurence of chitin degradation, pigmentation and bioactivity in marine Pseudoalteromonas.</title>
        <authorList>
            <person name="Sonnenschein E.C."/>
            <person name="Bech P.K."/>
        </authorList>
    </citation>
    <scope>NUCLEOTIDE SEQUENCE [LARGE SCALE GENOMIC DNA]</scope>
    <source>
        <strain evidence="3">S1189</strain>
    </source>
</reference>
<evidence type="ECO:0000313" key="3">
    <source>
        <dbReference type="Proteomes" id="UP000307362"/>
    </source>
</evidence>
<organism evidence="2 3">
    <name type="scientific">Pseudoalteromonas phenolica</name>
    <dbReference type="NCBI Taxonomy" id="161398"/>
    <lineage>
        <taxon>Bacteria</taxon>
        <taxon>Pseudomonadati</taxon>
        <taxon>Pseudomonadota</taxon>
        <taxon>Gammaproteobacteria</taxon>
        <taxon>Alteromonadales</taxon>
        <taxon>Pseudoalteromonadaceae</taxon>
        <taxon>Pseudoalteromonas</taxon>
    </lineage>
</organism>
<reference evidence="2 3" key="1">
    <citation type="submission" date="2017-12" db="EMBL/GenBank/DDBJ databases">
        <authorList>
            <person name="Paulsen S."/>
            <person name="Gram L.K."/>
        </authorList>
    </citation>
    <scope>NUCLEOTIDE SEQUENCE [LARGE SCALE GENOMIC DNA]</scope>
    <source>
        <strain evidence="2 3">S1189</strain>
    </source>
</reference>
<name>A0A5S3YXU2_9GAMM</name>
<accession>A0A5S3YXU2</accession>
<protein>
    <submittedName>
        <fullName evidence="2">Uncharacterized protein</fullName>
    </submittedName>
</protein>
<comment type="caution">
    <text evidence="2">The sequence shown here is derived from an EMBL/GenBank/DDBJ whole genome shotgun (WGS) entry which is preliminary data.</text>
</comment>
<dbReference type="OrthoDB" id="21421at2"/>
<feature type="chain" id="PRO_5024414189" evidence="1">
    <location>
        <begin position="20"/>
        <end position="78"/>
    </location>
</feature>
<feature type="signal peptide" evidence="1">
    <location>
        <begin position="1"/>
        <end position="19"/>
    </location>
</feature>
<keyword evidence="1" id="KW-0732">Signal</keyword>
<gene>
    <name evidence="2" type="ORF">CWB73_05385</name>
</gene>
<proteinExistence type="predicted"/>
<dbReference type="Proteomes" id="UP000307362">
    <property type="component" value="Unassembled WGS sequence"/>
</dbReference>
<dbReference type="RefSeq" id="WP_138566789.1">
    <property type="nucleotide sequence ID" value="NZ_PNCM01000012.1"/>
</dbReference>
<evidence type="ECO:0000313" key="2">
    <source>
        <dbReference type="EMBL" id="TMP82322.1"/>
    </source>
</evidence>
<dbReference type="EMBL" id="PNCM01000012">
    <property type="protein sequence ID" value="TMP82322.1"/>
    <property type="molecule type" value="Genomic_DNA"/>
</dbReference>
<sequence>MKKLLISFIILFFCNATFAAPNYTSGKIKNITAVPEGLLIMIDRDLPDNCEGTPYGWMLIKKDYSTIVSVVLASWVAG</sequence>